<dbReference type="PROSITE" id="PS50135">
    <property type="entry name" value="ZF_ZZ_2"/>
    <property type="match status" value="1"/>
</dbReference>
<dbReference type="Pfam" id="PF12770">
    <property type="entry name" value="CHAT"/>
    <property type="match status" value="1"/>
</dbReference>
<evidence type="ECO:0000313" key="7">
    <source>
        <dbReference type="Proteomes" id="UP000236664"/>
    </source>
</evidence>
<organism evidence="6 7">
    <name type="scientific">Gibberella nygamai</name>
    <name type="common">Bean root rot disease fungus</name>
    <name type="synonym">Fusarium nygamai</name>
    <dbReference type="NCBI Taxonomy" id="42673"/>
    <lineage>
        <taxon>Eukaryota</taxon>
        <taxon>Fungi</taxon>
        <taxon>Dikarya</taxon>
        <taxon>Ascomycota</taxon>
        <taxon>Pezizomycotina</taxon>
        <taxon>Sordariomycetes</taxon>
        <taxon>Hypocreomycetidae</taxon>
        <taxon>Hypocreales</taxon>
        <taxon>Nectriaceae</taxon>
        <taxon>Fusarium</taxon>
        <taxon>Fusarium fujikuroi species complex</taxon>
    </lineage>
</organism>
<dbReference type="GO" id="GO:0008270">
    <property type="term" value="F:zinc ion binding"/>
    <property type="evidence" value="ECO:0007669"/>
    <property type="project" value="UniProtKB-KW"/>
</dbReference>
<dbReference type="Pfam" id="PF00569">
    <property type="entry name" value="ZZ"/>
    <property type="match status" value="1"/>
</dbReference>
<dbReference type="OrthoDB" id="5016378at2759"/>
<sequence>MEDPSATETGGIGLKAAVDILCSVEDNYIHQGIQCDACEKSIVGVRFRCDQCEDFDFCSTCYEGTIRNEHDPSHAFYVIQYRRLALPPPNGEDLTMLQRFDHASTSESFYLHFPWFFSPPVVSQLITGTADQDEMESILEQLEETLHGTALHVALDGLVRQLARDAWNWRDVRDRVRPLLDLHLIRAEYTGLFNQVYSTIERISTESGGDSSFSAVHLQALRKKLYTLTMTSASSESFQRAIQDFLAARSEVHIDTTHVSESAKYVKKLSEGFDGQYLTDCPVETLEPRSHHARLFNDPIAYQMEPPNNANSPDSLMESLLQCAAVRDFSAAIQLVEDADLNPYHLLELVQVHERRGSLCDAHRIASSTSQRVHQLCQNQQAEPMLAMLFKLLEAYFGCYTRGQWINAMELGQDALEELALKPNSSSTHLRITVELSCFKIFFLASKDRNEQLDSQLLSSVAVRLRHLQRNAFALGAFDTALDILDTQMRVYQEEQMIYELENVEYLPHRRILVPALQPAVAAFEEFRKLCREFPKGTMSVSDRGSAMEASAYLLLAYVMGEHENDVADHEILTVLSQARELYTLCNSALGKAETMMLALRHGINLDVPEAEGWDDIEKCFRSQGYFKGLMSLFEFRATADLSSTPERSRDPSLHSTAPSLHGQLLVIAKEAGNEWLSRLYQIRSMRSWIEGPTFIKLSESIFDPDEGFLSDQLFLEASRLLSQLYELNNNFAESAAFGLLHLRLANARHDAMLVDQATLLHFRCVGNMVPTLPEKDRIYEVASLVMSFDTLTSRLCRHVLDEMKSSSCSISAWSLPIIPLLWPARLVEHVIDDDYMQSMSPQVVLAVHRSLKLALDWLLSLPSEFHGLFLPDICKAVGTGAEMIANPILSLLSYDLGQSRRLGPGGPTAATLQLKIGRRLTSWIHNNRPDFDGLQDVAFAYLDSAMDFFWADGADMSSYKNGLESSLVLARAHLREVQSQIETLDWGEVSSGQGENPTDEQMANKKALLRHVEQGLSSVKRALTGNVTLRRKLAGLPAMQALENSRLFYFGDMEELYWNEMGLEMDQSRLTGDPWPLFEAIENWKAVSLRDAIFQRLEQSVRPSNLVAGGSETSGAEPAILSIVSGVSANGEPLGFDEDSIWRMAEMAEAQWGEMQGIVFVEWTRYYDTLFVVAFDGTRGVLRKKVVELDYHQIEEWVRDELGVSSLHEGRSRRRRLQVFTRLQVLKPIIDILEGFAKPGDLLVCSPSGILHAVPLQAIPFGPEDKPLIVSNPVIFSPGLSLLRACIDRVDRAGVLDAIPTAAFTRLGPDDPEEEQRMYLTALNGLADERLQPVRRVGGREATRKSFLHQSDGARLLHYHGHVYLEAAQRRDRALQLEPTRAPDGRAGGDDGLLSIMDIFDLRLDPAAVVVLMACASGEDDVAPNDDPLGFLSAFLYAGAASVVATRWPTQTEDARMFAVAFYSHVFARRRDGVVNLAHAVQAAVVKLWEHWDEDEPYHWAQFQLCKLYNSP</sequence>
<feature type="domain" description="ZZ-type" evidence="5">
    <location>
        <begin position="30"/>
        <end position="84"/>
    </location>
</feature>
<dbReference type="PANTHER" id="PTHR20930">
    <property type="entry name" value="OVARIAN CARCINOMA ANTIGEN CA125-RELATED"/>
    <property type="match status" value="1"/>
</dbReference>
<dbReference type="InterPro" id="IPR043145">
    <property type="entry name" value="Znf_ZZ_sf"/>
</dbReference>
<comment type="caution">
    <text evidence="6">The sequence shown here is derived from an EMBL/GenBank/DDBJ whole genome shotgun (WGS) entry which is preliminary data.</text>
</comment>
<dbReference type="PROSITE" id="PS01357">
    <property type="entry name" value="ZF_ZZ_1"/>
    <property type="match status" value="1"/>
</dbReference>
<evidence type="ECO:0000256" key="2">
    <source>
        <dbReference type="ARBA" id="ARBA00022771"/>
    </source>
</evidence>
<evidence type="ECO:0000256" key="3">
    <source>
        <dbReference type="ARBA" id="ARBA00022833"/>
    </source>
</evidence>
<reference evidence="6 7" key="1">
    <citation type="submission" date="2017-06" db="EMBL/GenBank/DDBJ databases">
        <title>Genome of Fusarium nygamai isolate CS10214.</title>
        <authorList>
            <person name="Gardiner D.M."/>
            <person name="Obanor F."/>
            <person name="Kazan K."/>
        </authorList>
    </citation>
    <scope>NUCLEOTIDE SEQUENCE [LARGE SCALE GENOMIC DNA]</scope>
    <source>
        <strain evidence="6 7">CS10214</strain>
    </source>
</reference>
<dbReference type="STRING" id="42673.A0A2K0UIV4"/>
<dbReference type="SUPFAM" id="SSF57850">
    <property type="entry name" value="RING/U-box"/>
    <property type="match status" value="1"/>
</dbReference>
<accession>A0A2K0UIV4</accession>
<keyword evidence="2 4" id="KW-0863">Zinc-finger</keyword>
<dbReference type="Proteomes" id="UP000236664">
    <property type="component" value="Unassembled WGS sequence"/>
</dbReference>
<keyword evidence="1" id="KW-0479">Metal-binding</keyword>
<dbReference type="InterPro" id="IPR024983">
    <property type="entry name" value="CHAT_dom"/>
</dbReference>
<dbReference type="CDD" id="cd02249">
    <property type="entry name" value="ZZ"/>
    <property type="match status" value="1"/>
</dbReference>
<proteinExistence type="predicted"/>
<dbReference type="EMBL" id="MTQA01000491">
    <property type="protein sequence ID" value="PNP57720.1"/>
    <property type="molecule type" value="Genomic_DNA"/>
</dbReference>
<evidence type="ECO:0000259" key="5">
    <source>
        <dbReference type="PROSITE" id="PS50135"/>
    </source>
</evidence>
<dbReference type="SMART" id="SM00291">
    <property type="entry name" value="ZnF_ZZ"/>
    <property type="match status" value="1"/>
</dbReference>
<evidence type="ECO:0000256" key="1">
    <source>
        <dbReference type="ARBA" id="ARBA00022723"/>
    </source>
</evidence>
<evidence type="ECO:0000256" key="4">
    <source>
        <dbReference type="PROSITE-ProRule" id="PRU00228"/>
    </source>
</evidence>
<protein>
    <recommendedName>
        <fullName evidence="5">ZZ-type domain-containing protein</fullName>
    </recommendedName>
</protein>
<keyword evidence="7" id="KW-1185">Reference proteome</keyword>
<dbReference type="InterPro" id="IPR000433">
    <property type="entry name" value="Znf_ZZ"/>
</dbReference>
<dbReference type="PANTHER" id="PTHR20930:SF0">
    <property type="entry name" value="PROTEIN ILRUN"/>
    <property type="match status" value="1"/>
</dbReference>
<dbReference type="Gene3D" id="3.30.60.90">
    <property type="match status" value="1"/>
</dbReference>
<name>A0A2K0UIV4_GIBNY</name>
<gene>
    <name evidence="6" type="ORF">FNYG_15208</name>
</gene>
<evidence type="ECO:0000313" key="6">
    <source>
        <dbReference type="EMBL" id="PNP57720.1"/>
    </source>
</evidence>
<keyword evidence="3" id="KW-0862">Zinc</keyword>